<feature type="transmembrane region" description="Helical" evidence="1">
    <location>
        <begin position="100"/>
        <end position="119"/>
    </location>
</feature>
<comment type="caution">
    <text evidence="2">The sequence shown here is derived from an EMBL/GenBank/DDBJ whole genome shotgun (WGS) entry which is preliminary data.</text>
</comment>
<evidence type="ECO:0000256" key="1">
    <source>
        <dbReference type="SAM" id="Phobius"/>
    </source>
</evidence>
<feature type="transmembrane region" description="Helical" evidence="1">
    <location>
        <begin position="162"/>
        <end position="183"/>
    </location>
</feature>
<evidence type="ECO:0000313" key="3">
    <source>
        <dbReference type="Proteomes" id="UP001596411"/>
    </source>
</evidence>
<keyword evidence="1" id="KW-0812">Transmembrane</keyword>
<protein>
    <submittedName>
        <fullName evidence="2">Uncharacterized protein</fullName>
    </submittedName>
</protein>
<sequence length="207" mass="22854">MLPLSFKRAFDIEFVNALYERLQHHDDSLTLILRTKSGRVVTAPSKAGMGEIRNANNKPLFGMNPKEGIVNLKQAGELQAPLLDFLKERGIDQEEVSYDLGIICTVIYVALIAGVGLFYTSSNNIEFLYPYLLACVAFTLSGLALMSYAYKPGQEKWSIPSMLVLAIGTLPTAPSSLLVLPMIKTFGRAKLRRLLNQDSEEAETSHG</sequence>
<keyword evidence="1" id="KW-1133">Transmembrane helix</keyword>
<organism evidence="2 3">
    <name type="scientific">Halomonas salifodinae</name>
    <dbReference type="NCBI Taxonomy" id="438745"/>
    <lineage>
        <taxon>Bacteria</taxon>
        <taxon>Pseudomonadati</taxon>
        <taxon>Pseudomonadota</taxon>
        <taxon>Gammaproteobacteria</taxon>
        <taxon>Oceanospirillales</taxon>
        <taxon>Halomonadaceae</taxon>
        <taxon>Halomonas</taxon>
    </lineage>
</organism>
<accession>A0ABW2EUF1</accession>
<dbReference type="RefSeq" id="WP_346060984.1">
    <property type="nucleotide sequence ID" value="NZ_BAAADR010000002.1"/>
</dbReference>
<dbReference type="EMBL" id="JBHSZP010000014">
    <property type="protein sequence ID" value="MFC7089614.1"/>
    <property type="molecule type" value="Genomic_DNA"/>
</dbReference>
<evidence type="ECO:0000313" key="2">
    <source>
        <dbReference type="EMBL" id="MFC7089614.1"/>
    </source>
</evidence>
<proteinExistence type="predicted"/>
<name>A0ABW2EUF1_9GAMM</name>
<gene>
    <name evidence="2" type="ORF">ACFQH5_08635</name>
</gene>
<keyword evidence="3" id="KW-1185">Reference proteome</keyword>
<keyword evidence="1" id="KW-0472">Membrane</keyword>
<feature type="transmembrane region" description="Helical" evidence="1">
    <location>
        <begin position="131"/>
        <end position="150"/>
    </location>
</feature>
<dbReference type="Proteomes" id="UP001596411">
    <property type="component" value="Unassembled WGS sequence"/>
</dbReference>
<reference evidence="3" key="1">
    <citation type="journal article" date="2019" name="Int. J. Syst. Evol. Microbiol.">
        <title>The Global Catalogue of Microorganisms (GCM) 10K type strain sequencing project: providing services to taxonomists for standard genome sequencing and annotation.</title>
        <authorList>
            <consortium name="The Broad Institute Genomics Platform"/>
            <consortium name="The Broad Institute Genome Sequencing Center for Infectious Disease"/>
            <person name="Wu L."/>
            <person name="Ma J."/>
        </authorList>
    </citation>
    <scope>NUCLEOTIDE SEQUENCE [LARGE SCALE GENOMIC DNA]</scope>
    <source>
        <strain evidence="3">CGMCC 1.13666</strain>
    </source>
</reference>